<organism evidence="3 4">
    <name type="scientific">Immundisolibacter cernigliae</name>
    <dbReference type="NCBI Taxonomy" id="1810504"/>
    <lineage>
        <taxon>Bacteria</taxon>
        <taxon>Pseudomonadati</taxon>
        <taxon>Pseudomonadota</taxon>
        <taxon>Gammaproteobacteria</taxon>
        <taxon>Immundisolibacterales</taxon>
        <taxon>Immundisolibacteraceae</taxon>
        <taxon>Immundisolibacter</taxon>
    </lineage>
</organism>
<evidence type="ECO:0000313" key="4">
    <source>
        <dbReference type="Proteomes" id="UP000092952"/>
    </source>
</evidence>
<dbReference type="EMBL" id="CP014671">
    <property type="protein sequence ID" value="ANX05169.1"/>
    <property type="molecule type" value="Genomic_DNA"/>
</dbReference>
<dbReference type="InterPro" id="IPR002347">
    <property type="entry name" value="SDR_fam"/>
</dbReference>
<dbReference type="PROSITE" id="PS00061">
    <property type="entry name" value="ADH_SHORT"/>
    <property type="match status" value="1"/>
</dbReference>
<dbReference type="FunFam" id="3.40.50.720:FF:000084">
    <property type="entry name" value="Short-chain dehydrogenase reductase"/>
    <property type="match status" value="1"/>
</dbReference>
<dbReference type="InterPro" id="IPR020904">
    <property type="entry name" value="Sc_DH/Rdtase_CS"/>
</dbReference>
<name>A0A1B1YWP2_9GAMM</name>
<dbReference type="PRINTS" id="PR00080">
    <property type="entry name" value="SDRFAMILY"/>
</dbReference>
<dbReference type="KEGG" id="gbi:PG2T_13930"/>
<dbReference type="CDD" id="cd05233">
    <property type="entry name" value="SDR_c"/>
    <property type="match status" value="1"/>
</dbReference>
<proteinExistence type="inferred from homology"/>
<dbReference type="AlphaFoldDB" id="A0A1B1YWP2"/>
<dbReference type="PRINTS" id="PR00081">
    <property type="entry name" value="GDHRDH"/>
</dbReference>
<sequence>MLEQRTAIVTGAGTGIGRAIAARLHAEGARVVLAGRRRDKLEETAGLLGDRTLVVPTDVTVPAQVQALAEAAAGFGDGRIDILVNNAGVMRFAALGQADEAHWQEMMDVNCWGPRRLMAAVLPAMRVAGGSIVNIASIAGEHAFPGAGAYGAAKRALRHLSQVLAMEEAGHGIRVNVICPGVVQDTDLLQGAVPPDKQAQFLDTFAKLHPLGRNGRPDDVADAVLFFASDLSRWITGAVLPLDGGRHLATNRPKLD</sequence>
<dbReference type="InParanoid" id="A0A1B1YWP2"/>
<dbReference type="InterPro" id="IPR036291">
    <property type="entry name" value="NAD(P)-bd_dom_sf"/>
</dbReference>
<dbReference type="RefSeq" id="WP_068806792.1">
    <property type="nucleotide sequence ID" value="NZ_CP014671.1"/>
</dbReference>
<keyword evidence="4" id="KW-1185">Reference proteome</keyword>
<dbReference type="Gene3D" id="3.40.50.720">
    <property type="entry name" value="NAD(P)-binding Rossmann-like Domain"/>
    <property type="match status" value="1"/>
</dbReference>
<feature type="domain" description="Ketoreductase" evidence="2">
    <location>
        <begin position="5"/>
        <end position="186"/>
    </location>
</feature>
<dbReference type="Pfam" id="PF13561">
    <property type="entry name" value="adh_short_C2"/>
    <property type="match status" value="1"/>
</dbReference>
<dbReference type="OrthoDB" id="9806974at2"/>
<dbReference type="SMART" id="SM00822">
    <property type="entry name" value="PKS_KR"/>
    <property type="match status" value="1"/>
</dbReference>
<dbReference type="PANTHER" id="PTHR43975">
    <property type="entry name" value="ZGC:101858"/>
    <property type="match status" value="1"/>
</dbReference>
<dbReference type="InterPro" id="IPR057326">
    <property type="entry name" value="KR_dom"/>
</dbReference>
<gene>
    <name evidence="3" type="ORF">PG2T_13930</name>
</gene>
<comment type="similarity">
    <text evidence="1">Belongs to the short-chain dehydrogenases/reductases (SDR) family.</text>
</comment>
<reference evidence="4" key="1">
    <citation type="submission" date="2016-03" db="EMBL/GenBank/DDBJ databases">
        <title>Complete genome sequence of Solimmundus cernigliae, representing a novel lineage of polycyclic aromatic hydrocarbon degraders within the Gammaproteobacteria.</title>
        <authorList>
            <person name="Singleton D.R."/>
            <person name="Dickey A.N."/>
            <person name="Scholl E.H."/>
            <person name="Wright F.A."/>
            <person name="Aitken M.D."/>
        </authorList>
    </citation>
    <scope>NUCLEOTIDE SEQUENCE [LARGE SCALE GENOMIC DNA]</scope>
    <source>
        <strain evidence="4">TR3.2</strain>
    </source>
</reference>
<protein>
    <recommendedName>
        <fullName evidence="2">Ketoreductase domain-containing protein</fullName>
    </recommendedName>
</protein>
<evidence type="ECO:0000313" key="3">
    <source>
        <dbReference type="EMBL" id="ANX05169.1"/>
    </source>
</evidence>
<dbReference type="STRING" id="1810504.PG2T_13930"/>
<dbReference type="SUPFAM" id="SSF51735">
    <property type="entry name" value="NAD(P)-binding Rossmann-fold domains"/>
    <property type="match status" value="1"/>
</dbReference>
<dbReference type="NCBIfam" id="NF005559">
    <property type="entry name" value="PRK07231.1"/>
    <property type="match status" value="1"/>
</dbReference>
<accession>A0A1B1YWP2</accession>
<evidence type="ECO:0000259" key="2">
    <source>
        <dbReference type="SMART" id="SM00822"/>
    </source>
</evidence>
<dbReference type="PANTHER" id="PTHR43975:SF2">
    <property type="entry name" value="EG:BACR7A4.14 PROTEIN-RELATED"/>
    <property type="match status" value="1"/>
</dbReference>
<evidence type="ECO:0000256" key="1">
    <source>
        <dbReference type="ARBA" id="ARBA00006484"/>
    </source>
</evidence>
<dbReference type="Proteomes" id="UP000092952">
    <property type="component" value="Chromosome"/>
</dbReference>